<dbReference type="CDD" id="cd06261">
    <property type="entry name" value="TM_PBP2"/>
    <property type="match status" value="1"/>
</dbReference>
<feature type="transmembrane region" description="Helical" evidence="7">
    <location>
        <begin position="99"/>
        <end position="123"/>
    </location>
</feature>
<evidence type="ECO:0000256" key="3">
    <source>
        <dbReference type="ARBA" id="ARBA00022475"/>
    </source>
</evidence>
<gene>
    <name evidence="9" type="ORF">FK531_12145</name>
</gene>
<evidence type="ECO:0000256" key="4">
    <source>
        <dbReference type="ARBA" id="ARBA00022692"/>
    </source>
</evidence>
<name>A0A541B8C0_9NOCA</name>
<dbReference type="PANTHER" id="PTHR43163:SF6">
    <property type="entry name" value="DIPEPTIDE TRANSPORT SYSTEM PERMEASE PROTEIN DPPB-RELATED"/>
    <property type="match status" value="1"/>
</dbReference>
<dbReference type="PANTHER" id="PTHR43163">
    <property type="entry name" value="DIPEPTIDE TRANSPORT SYSTEM PERMEASE PROTEIN DPPB-RELATED"/>
    <property type="match status" value="1"/>
</dbReference>
<dbReference type="GO" id="GO:0005886">
    <property type="term" value="C:plasma membrane"/>
    <property type="evidence" value="ECO:0007669"/>
    <property type="project" value="UniProtKB-SubCell"/>
</dbReference>
<dbReference type="Proteomes" id="UP000316256">
    <property type="component" value="Unassembled WGS sequence"/>
</dbReference>
<keyword evidence="4 7" id="KW-0812">Transmembrane</keyword>
<keyword evidence="5 7" id="KW-1133">Transmembrane helix</keyword>
<evidence type="ECO:0000256" key="1">
    <source>
        <dbReference type="ARBA" id="ARBA00004651"/>
    </source>
</evidence>
<evidence type="ECO:0000256" key="5">
    <source>
        <dbReference type="ARBA" id="ARBA00022989"/>
    </source>
</evidence>
<evidence type="ECO:0000313" key="9">
    <source>
        <dbReference type="EMBL" id="TQF68569.1"/>
    </source>
</evidence>
<dbReference type="OrthoDB" id="4695618at2"/>
<dbReference type="SUPFAM" id="SSF161098">
    <property type="entry name" value="MetI-like"/>
    <property type="match status" value="1"/>
</dbReference>
<sequence length="319" mass="33609">MVRYLARRLPSAVAVLLLASLLIFFVLRLVPGDPATSLAGPDASPEAVAAIRHSLGLDRSIPAQYVAWIGSVATFDLGRSYVIGGQISDLVVAGLVNTVVLAATALVLALVVALLLSVAVVVWPKRWLTSLVAGFNTVAVALPPFVSGVLLVLVFAVLVPVLPAGGIPPGGFLSRPDISAQYLLLPAVCLALPVAAALTRFLSESLRTEMRQPYVLTARALGVSRWNLVSRSALRNALPTMLTVLGLQTGQLLGGAVLVEAIFAWPGIGQLIEQGISRRDYPVVQVLLLISVSVFVLVQLVTDVVHAYLDPRIRIGGTS</sequence>
<keyword evidence="3" id="KW-1003">Cell membrane</keyword>
<feature type="domain" description="ABC transmembrane type-1" evidence="8">
    <location>
        <begin position="95"/>
        <end position="302"/>
    </location>
</feature>
<dbReference type="EMBL" id="VIGH01000005">
    <property type="protein sequence ID" value="TQF68569.1"/>
    <property type="molecule type" value="Genomic_DNA"/>
</dbReference>
<evidence type="ECO:0000256" key="6">
    <source>
        <dbReference type="ARBA" id="ARBA00023136"/>
    </source>
</evidence>
<evidence type="ECO:0000256" key="7">
    <source>
        <dbReference type="RuleBase" id="RU363032"/>
    </source>
</evidence>
<evidence type="ECO:0000256" key="2">
    <source>
        <dbReference type="ARBA" id="ARBA00022448"/>
    </source>
</evidence>
<proteinExistence type="inferred from homology"/>
<organism evidence="9 10">
    <name type="scientific">Rhodococcus spelaei</name>
    <dbReference type="NCBI Taxonomy" id="2546320"/>
    <lineage>
        <taxon>Bacteria</taxon>
        <taxon>Bacillati</taxon>
        <taxon>Actinomycetota</taxon>
        <taxon>Actinomycetes</taxon>
        <taxon>Mycobacteriales</taxon>
        <taxon>Nocardiaceae</taxon>
        <taxon>Rhodococcus</taxon>
    </lineage>
</organism>
<dbReference type="InterPro" id="IPR035906">
    <property type="entry name" value="MetI-like_sf"/>
</dbReference>
<evidence type="ECO:0000259" key="8">
    <source>
        <dbReference type="PROSITE" id="PS50928"/>
    </source>
</evidence>
<dbReference type="GO" id="GO:0055085">
    <property type="term" value="P:transmembrane transport"/>
    <property type="evidence" value="ECO:0007669"/>
    <property type="project" value="InterPro"/>
</dbReference>
<dbReference type="RefSeq" id="WP_142099652.1">
    <property type="nucleotide sequence ID" value="NZ_VIGH01000005.1"/>
</dbReference>
<keyword evidence="10" id="KW-1185">Reference proteome</keyword>
<feature type="transmembrane region" description="Helical" evidence="7">
    <location>
        <begin position="182"/>
        <end position="202"/>
    </location>
</feature>
<feature type="transmembrane region" description="Helical" evidence="7">
    <location>
        <begin position="286"/>
        <end position="309"/>
    </location>
</feature>
<comment type="subcellular location">
    <subcellularLocation>
        <location evidence="1 7">Cell membrane</location>
        <topology evidence="1 7">Multi-pass membrane protein</topology>
    </subcellularLocation>
</comment>
<feature type="transmembrane region" description="Helical" evidence="7">
    <location>
        <begin position="241"/>
        <end position="266"/>
    </location>
</feature>
<evidence type="ECO:0000313" key="10">
    <source>
        <dbReference type="Proteomes" id="UP000316256"/>
    </source>
</evidence>
<dbReference type="Pfam" id="PF19300">
    <property type="entry name" value="BPD_transp_1_N"/>
    <property type="match status" value="1"/>
</dbReference>
<dbReference type="PROSITE" id="PS50928">
    <property type="entry name" value="ABC_TM1"/>
    <property type="match status" value="1"/>
</dbReference>
<keyword evidence="2 7" id="KW-0813">Transport</keyword>
<dbReference type="AlphaFoldDB" id="A0A541B8C0"/>
<protein>
    <submittedName>
        <fullName evidence="9">ABC transporter permease</fullName>
    </submittedName>
</protein>
<dbReference type="InterPro" id="IPR045621">
    <property type="entry name" value="BPD_transp_1_N"/>
</dbReference>
<dbReference type="InterPro" id="IPR000515">
    <property type="entry name" value="MetI-like"/>
</dbReference>
<reference evidence="9 10" key="1">
    <citation type="submission" date="2019-06" db="EMBL/GenBank/DDBJ databases">
        <title>Rhodococcus spaelei sp. nov., isolated from a cave.</title>
        <authorList>
            <person name="Lee S.D."/>
        </authorList>
    </citation>
    <scope>NUCLEOTIDE SEQUENCE [LARGE SCALE GENOMIC DNA]</scope>
    <source>
        <strain evidence="9 10">C9-5</strain>
    </source>
</reference>
<accession>A0A541B8C0</accession>
<comment type="caution">
    <text evidence="9">The sequence shown here is derived from an EMBL/GenBank/DDBJ whole genome shotgun (WGS) entry which is preliminary data.</text>
</comment>
<dbReference type="Gene3D" id="1.10.3720.10">
    <property type="entry name" value="MetI-like"/>
    <property type="match status" value="1"/>
</dbReference>
<dbReference type="Pfam" id="PF00528">
    <property type="entry name" value="BPD_transp_1"/>
    <property type="match status" value="1"/>
</dbReference>
<comment type="similarity">
    <text evidence="7">Belongs to the binding-protein-dependent transport system permease family.</text>
</comment>
<feature type="transmembrane region" description="Helical" evidence="7">
    <location>
        <begin position="135"/>
        <end position="162"/>
    </location>
</feature>
<keyword evidence="6 7" id="KW-0472">Membrane</keyword>